<name>A0A554MVP1_9EURY</name>
<proteinExistence type="predicted"/>
<organism evidence="2 3">
    <name type="scientific">Haloglomus irregulare</name>
    <dbReference type="NCBI Taxonomy" id="2234134"/>
    <lineage>
        <taxon>Archaea</taxon>
        <taxon>Methanobacteriati</taxon>
        <taxon>Methanobacteriota</taxon>
        <taxon>Stenosarchaea group</taxon>
        <taxon>Halobacteria</taxon>
        <taxon>Halobacteriales</taxon>
        <taxon>Natronomonadaceae</taxon>
        <taxon>Haloglomus</taxon>
    </lineage>
</organism>
<protein>
    <submittedName>
        <fullName evidence="2">Uncharacterized protein</fullName>
    </submittedName>
</protein>
<feature type="region of interest" description="Disordered" evidence="1">
    <location>
        <begin position="397"/>
        <end position="442"/>
    </location>
</feature>
<feature type="compositionally biased region" description="Low complexity" evidence="1">
    <location>
        <begin position="468"/>
        <end position="480"/>
    </location>
</feature>
<comment type="caution">
    <text evidence="2">The sequence shown here is derived from an EMBL/GenBank/DDBJ whole genome shotgun (WGS) entry which is preliminary data.</text>
</comment>
<feature type="region of interest" description="Disordered" evidence="1">
    <location>
        <begin position="1428"/>
        <end position="1448"/>
    </location>
</feature>
<evidence type="ECO:0000256" key="1">
    <source>
        <dbReference type="SAM" id="MobiDB-lite"/>
    </source>
</evidence>
<feature type="region of interest" description="Disordered" evidence="1">
    <location>
        <begin position="460"/>
        <end position="493"/>
    </location>
</feature>
<feature type="region of interest" description="Disordered" evidence="1">
    <location>
        <begin position="2280"/>
        <end position="2302"/>
    </location>
</feature>
<evidence type="ECO:0000313" key="3">
    <source>
        <dbReference type="Proteomes" id="UP000319894"/>
    </source>
</evidence>
<gene>
    <name evidence="2" type="ORF">DP107_16865</name>
</gene>
<accession>A0A554MVP1</accession>
<sequence length="3378" mass="358590">MSESARETVATHRADLACAESELSQASAVCSRLETRQDRTERGVAGDDAGTAVETFRRWLKGGSHPGSLAYLTEPLVDGDDGTVSVVDASLSPTTSDVRSLVADLRAYATGGNVDSDALASSFETLLTDGSTDDVAALVSLFEHVVSAARGARDEARAALNNAFADDGSLPDDGRGAKQQYLDTLDDDLSLLGEEPVALLPVRLETRFVSPNDGPGDERYNRTEPTASELRIRVYPDQVHIDSHEPELTADEETWAENFWATVWFACHASQPATATLTRDRRATEPIDRTMVDTDAPVLGYRDAGGSEPTTTAGETVPVWTVPYDPDRLPDAVRERGVVADLADGLAGFSTDDVTRYRELKERAWGQLVDRFGEERGAYLVHELAPTTDAETMLAGWTDGSAPWPRPQGSSVDPTTGSPPANPNVPALALPTAERRPGSWARQPRARLLPDRWLAIGTWRRPGNGEDASTSTVQATSTAVREPLAVGPSSERVGVDAPADEAATNRNVPEGMEWMVDYEAAERAGMALRITPDDLGGTDPADVVFEELVVVGVRGSMTGAESTDAIADLLESHRYTDGLTFLERGTPTNNSDRDAGYSPAADAAKSLDVACGPPLASFGDFTDGDILSRALGIASPGDDHVFAHVEGAGARTGATARQLNSVLWPATIGYYLQNLLTPNRLTGLPSIWAGQESWGEQVQPESFPDAPLRALGESMKWLDGYRRHFVKYVRSGGPFPPLRVGRQPYGVLPVASLPAADESGSLYDRIPADQLETGHGRGASVDLSERQPRDFGALVEGVDLTGGGAAGGTGEDAATSGGLAEGISASGYSAAVDEPATQVDSDVYGSAYDPVVPQTTNVRTPKAGEDSFSPDGGASVRTRQRSFRVDDQVAERVGDWVRKFGGAWRASWDDVDRLGGSDGDADGSPAEDILRRGAIGDAFVREVFTGYDAFRANVQVNQGVLDRFTNARNRDVRAMLQQNDMTELDPRLGWMIPPWDFGPGPNEPDLLQPLLVGDHPSEYLRMLYETDWQLLEGLETDLDLGRFSVDKQRVAEVLDLDIPVEALTERQLAYDVIERGPEHGKLDQLMRDAVMEGSYGDPADFPISLPDDASAGELMKAIALGGTDGLALQHSLFRQLTRFATVQAHVGGRIRLGLKWDEPLASDGVDRLLSADLDDTDPHRQRPVPDPSVHVRKGEDEDRRTVWDALHDEVPDHVGEPWAGETYLDILSCTCSPAEDPSTTYAGGCGALDDEPAADPRLREFFESLQYLERRFETDASGLERLLVETLDLASHRLDAWWTSLATRRLFEHRERQEVDLYDGAEYAFVGDQFRRGEGTEDRPANWASGSGGDGGLVAGNQSLAVDTDLFDEAAVAEEYGSLSSSQAVWSGSSGGEGAVTTDEPVTYVGGYGFVENLVSDELAAQADVPGVPSSAGGEEAEYIHTPSPQQATTASILRSARKHHDDGEGGLADLLDIDLSPGRVRAAKEVLDGIRQGRLLGDLLGYRFERRLLERTRWYRQHRSGSINLVQYKFAFRTAYPAVAGQLDHGGSGTDDPSAQSDVVDGYQLLTAWQDARDEGNEARFFRTIDAGDTTLADAVSTAEREQLVNLLDELDAIVDAVTDLLLAENVHQIGQGNFQRAGAGIDDLVKGEAVPDPQVTETPRDATGVQHRQVVLFGDEAAPTEWQYDTAAVQPTTLPTLSGTTTGLRAAADGDADPDVQMRPAGEATLNAWVGDLLPAPDRVSCAAAFEWEVDRTVETGTFTTPTEPGTVSVSLDFEPDFVVLSAAHPVGESGVAAAGPGWTHGVAYSEPGGTVVERSVSVGADLEGSEAGGRVRDDAAFAAHLHKAGGTAGDVRGHLTPTAAGFDVSFPTVTSPDGAPEGLVVSYRAYALGDAATVEVGTFTTPSATGTQSVAFDHLDDADHVFLAGGTVPTATDAARTTTGAAGLSQGAASADSGLSQHAAASSVDPASGAHVAGVRDDRALHLLYGSGSSVAGSTSAEVTGLDGSLDLRYHSVHAGDAADARRPVTYVAIETAETVPTPAVGVVDSGQRSEGGTETVSTGFRPGLVEVVALPSVDATGSASGAATGGWSHGVATGVADQGAVSHVTRPGADASAGGHERGEAVSLAALGGDGAVTGRDEVRVSNVSDDGFTLTFSAVADGDQPLLYRVWPAEPEAVRHVVDADLTLDDLELSPLDALYLTQQNEQSGASQLEQHTQYHLFRHRPDRAPGALPVPDEATVRLQFQELSPSASGPDPLTVAEFLEVTRAVREVVQDGRALDAGDLAHPGSETDSGHTDRSATELASRADTAQSALAATGALVDNRVARLTAPEGETPLHEDVAALHDDLHGFLDAAPVDGVGPAASRANDAMQADDDALASELRALDATLPAGPHRAANVEADLVATPAPGQAIAGEAGVANAAVEVRAWSRSAGTWFERAETDETDGDGRFRVDLDFGDVRPGTGFTVTVTTTDDGQLRSVATGRVAFPADAVAVTAASGQSIAGTGPPEADVEVSVETADGTTLRPSAGVTTDRLGAFDVTVDLSGLGPWSVVELTATRSGDTVAETTAYVEPDPAAAVESGAVLPRLLWLAEHAGSFDPYRPDAPAGRLHGRVTNGVDWPAVDDERGLFQEVHGDSSDDRPTQADIDTVAALLADGNDAALESLDLTAVDAAIQRALTPVKRLRVDDLFDVTGRPDRSAPLRLWHDRAAGTDPAVVGQFASIAARPEYAFEDSFDATLSPAFESFLRDEADGVLPDGDADAERLVRYLSALLDYLPSVLADPDFAGRLQDPAGFARNLRLLLCQPEAFPEDEQGAFAADLRRLVRRPLLDRLAAIDDVADDAGVEPPYHNLDYQLLDRGREEETSDGEASTDVTPSDETDDDALWMERIKTDIEYRDLGRLGDDGPDTFDLSNAFAPGDSPAGDPVTDLRVLLAAFHRNGLDEYLFAVGPAADLSPESPLDAGDAGPTPGGGGSWRWGAFSTEMDGRLDTLATMTATQLGHLRAGREAGAFALAFRRGLLETLRRGMLRASYFGIHGSTPGSPAGGSPDDLAALVPQAEAVLERVAERHDAAAALAPTPPGGPGPEPTVEGQRERLEAVFGEEFRVLPPFTPTNGNELDATFARSTALQGGDPLAAETWLQRVARLREKPATFRRALSYAEAVSGQRYRDLEVGQVPHRADDLWAGLDDEQPDPGRLSLVAQYATAFDGEFSTGQLTGLFVDELVEHVPTATQETGVALNYDDPAAAAPQSLLLAMPPEDGEWSEDALRTVMADTMELFKLRMVDLEDLDDFGPLLPMLSFPRNEPMEDSLPDAPSIDVDRIGEYQSIAREIRAQYRSYLRQIQGMELFGRYDDLGAWSSTVRTGGLDLGGDGS</sequence>
<feature type="region of interest" description="Disordered" evidence="1">
    <location>
        <begin position="2863"/>
        <end position="2884"/>
    </location>
</feature>
<reference evidence="2 3" key="1">
    <citation type="submission" date="2018-06" db="EMBL/GenBank/DDBJ databases">
        <title>Natronomonas sp. F16-60 a new haloarchaeon isolated from a solar saltern of Isla Cristina, Huelva, Spain.</title>
        <authorList>
            <person name="Duran-Viseras A."/>
            <person name="Sanchez-Porro C."/>
            <person name="Ventosa A."/>
        </authorList>
    </citation>
    <scope>NUCLEOTIDE SEQUENCE [LARGE SCALE GENOMIC DNA]</scope>
    <source>
        <strain evidence="2 3">F16-60</strain>
    </source>
</reference>
<evidence type="ECO:0000313" key="2">
    <source>
        <dbReference type="EMBL" id="TSD09197.1"/>
    </source>
</evidence>
<feature type="compositionally biased region" description="Polar residues" evidence="1">
    <location>
        <begin position="408"/>
        <end position="418"/>
    </location>
</feature>
<keyword evidence="3" id="KW-1185">Reference proteome</keyword>
<feature type="region of interest" description="Disordered" evidence="1">
    <location>
        <begin position="851"/>
        <end position="875"/>
    </location>
</feature>
<dbReference type="EMBL" id="QMDX01000016">
    <property type="protein sequence ID" value="TSD09197.1"/>
    <property type="molecule type" value="Genomic_DNA"/>
</dbReference>
<feature type="region of interest" description="Disordered" evidence="1">
    <location>
        <begin position="1171"/>
        <end position="1197"/>
    </location>
</feature>
<dbReference type="InParanoid" id="A0A554MVP1"/>
<dbReference type="Proteomes" id="UP000319894">
    <property type="component" value="Unassembled WGS sequence"/>
</dbReference>
<dbReference type="OrthoDB" id="351219at2157"/>
<dbReference type="RefSeq" id="WP_144263300.1">
    <property type="nucleotide sequence ID" value="NZ_QMDX01000016.1"/>
</dbReference>